<organism evidence="2 3">
    <name type="scientific">Acer saccharum</name>
    <name type="common">Sugar maple</name>
    <dbReference type="NCBI Taxonomy" id="4024"/>
    <lineage>
        <taxon>Eukaryota</taxon>
        <taxon>Viridiplantae</taxon>
        <taxon>Streptophyta</taxon>
        <taxon>Embryophyta</taxon>
        <taxon>Tracheophyta</taxon>
        <taxon>Spermatophyta</taxon>
        <taxon>Magnoliopsida</taxon>
        <taxon>eudicotyledons</taxon>
        <taxon>Gunneridae</taxon>
        <taxon>Pentapetalae</taxon>
        <taxon>rosids</taxon>
        <taxon>malvids</taxon>
        <taxon>Sapindales</taxon>
        <taxon>Sapindaceae</taxon>
        <taxon>Hippocastanoideae</taxon>
        <taxon>Acereae</taxon>
        <taxon>Acer</taxon>
    </lineage>
</organism>
<dbReference type="AlphaFoldDB" id="A0AA39T6W7"/>
<proteinExistence type="predicted"/>
<sequence>MKASGSLRRNNFWNQRGSNSQNNYSSGSISIAKPSGRVTTDNAVLSEVIVQKDKGAEEIVMGDDAMKGVPKHIEGWDSGKQGCINVGFNAVNADTKKRKVGLDSVTATVLQLKSTIDDEVDSSVVRTDGYDRLGKFATRVAEDRPDGDVSRSEVSAIGDTPDLSAGRSLSARRIQ</sequence>
<reference evidence="2" key="2">
    <citation type="submission" date="2023-06" db="EMBL/GenBank/DDBJ databases">
        <authorList>
            <person name="Swenson N.G."/>
            <person name="Wegrzyn J.L."/>
            <person name="Mcevoy S.L."/>
        </authorList>
    </citation>
    <scope>NUCLEOTIDE SEQUENCE</scope>
    <source>
        <strain evidence="2">NS2018</strain>
        <tissue evidence="2">Leaf</tissue>
    </source>
</reference>
<dbReference type="Proteomes" id="UP001168877">
    <property type="component" value="Unassembled WGS sequence"/>
</dbReference>
<reference evidence="2" key="1">
    <citation type="journal article" date="2022" name="Plant J.">
        <title>Strategies of tolerance reflected in two North American maple genomes.</title>
        <authorList>
            <person name="McEvoy S.L."/>
            <person name="Sezen U.U."/>
            <person name="Trouern-Trend A."/>
            <person name="McMahon S.M."/>
            <person name="Schaberg P.G."/>
            <person name="Yang J."/>
            <person name="Wegrzyn J.L."/>
            <person name="Swenson N.G."/>
        </authorList>
    </citation>
    <scope>NUCLEOTIDE SEQUENCE</scope>
    <source>
        <strain evidence="2">NS2018</strain>
    </source>
</reference>
<gene>
    <name evidence="2" type="ORF">LWI29_021738</name>
</gene>
<keyword evidence="3" id="KW-1185">Reference proteome</keyword>
<feature type="region of interest" description="Disordered" evidence="1">
    <location>
        <begin position="143"/>
        <end position="175"/>
    </location>
</feature>
<protein>
    <submittedName>
        <fullName evidence="2">Uncharacterized protein</fullName>
    </submittedName>
</protein>
<name>A0AA39T6W7_ACESA</name>
<evidence type="ECO:0000256" key="1">
    <source>
        <dbReference type="SAM" id="MobiDB-lite"/>
    </source>
</evidence>
<dbReference type="EMBL" id="JAUESC010000003">
    <property type="protein sequence ID" value="KAK0601155.1"/>
    <property type="molecule type" value="Genomic_DNA"/>
</dbReference>
<feature type="compositionally biased region" description="Low complexity" evidence="1">
    <location>
        <begin position="14"/>
        <end position="31"/>
    </location>
</feature>
<accession>A0AA39T6W7</accession>
<feature type="region of interest" description="Disordered" evidence="1">
    <location>
        <begin position="1"/>
        <end position="32"/>
    </location>
</feature>
<evidence type="ECO:0000313" key="2">
    <source>
        <dbReference type="EMBL" id="KAK0601155.1"/>
    </source>
</evidence>
<comment type="caution">
    <text evidence="2">The sequence shown here is derived from an EMBL/GenBank/DDBJ whole genome shotgun (WGS) entry which is preliminary data.</text>
</comment>
<evidence type="ECO:0000313" key="3">
    <source>
        <dbReference type="Proteomes" id="UP001168877"/>
    </source>
</evidence>